<keyword evidence="2" id="KW-0245">EGF-like domain</keyword>
<evidence type="ECO:0000256" key="3">
    <source>
        <dbReference type="SAM" id="MobiDB-lite"/>
    </source>
</evidence>
<dbReference type="CDD" id="cd00110">
    <property type="entry name" value="LamG"/>
    <property type="match status" value="1"/>
</dbReference>
<dbReference type="InterPro" id="IPR000152">
    <property type="entry name" value="EGF-type_Asp/Asn_hydroxyl_site"/>
</dbReference>
<dbReference type="PROSITE" id="PS00010">
    <property type="entry name" value="ASX_HYDROXYL"/>
    <property type="match status" value="1"/>
</dbReference>
<dbReference type="PANTHER" id="PTHR15036:SF67">
    <property type="entry name" value="LAMININ SUBUNIT ALPHA-LIKE PROTEIN"/>
    <property type="match status" value="1"/>
</dbReference>
<dbReference type="SUPFAM" id="SSF49899">
    <property type="entry name" value="Concanavalin A-like lectins/glucanases"/>
    <property type="match status" value="2"/>
</dbReference>
<dbReference type="AlphaFoldDB" id="A0ABD0M9Y8"/>
<evidence type="ECO:0000313" key="8">
    <source>
        <dbReference type="Proteomes" id="UP001519460"/>
    </source>
</evidence>
<dbReference type="EMBL" id="JACVVK020000002">
    <property type="protein sequence ID" value="KAK7508284.1"/>
    <property type="molecule type" value="Genomic_DNA"/>
</dbReference>
<gene>
    <name evidence="7" type="ORF">BaRGS_00000523</name>
</gene>
<feature type="domain" description="EGF-like" evidence="6">
    <location>
        <begin position="244"/>
        <end position="281"/>
    </location>
</feature>
<feature type="domain" description="Laminin G" evidence="5">
    <location>
        <begin position="53"/>
        <end position="243"/>
    </location>
</feature>
<comment type="caution">
    <text evidence="7">The sequence shown here is derived from an EMBL/GenBank/DDBJ whole genome shotgun (WGS) entry which is preliminary data.</text>
</comment>
<dbReference type="Proteomes" id="UP001519460">
    <property type="component" value="Unassembled WGS sequence"/>
</dbReference>
<dbReference type="Pfam" id="PF02210">
    <property type="entry name" value="Laminin_G_2"/>
    <property type="match status" value="1"/>
</dbReference>
<dbReference type="InterPro" id="IPR000742">
    <property type="entry name" value="EGF"/>
</dbReference>
<proteinExistence type="predicted"/>
<dbReference type="InterPro" id="IPR050372">
    <property type="entry name" value="Neurexin-related_CASP"/>
</dbReference>
<dbReference type="CDD" id="cd00054">
    <property type="entry name" value="EGF_CA"/>
    <property type="match status" value="1"/>
</dbReference>
<dbReference type="InterPro" id="IPR001791">
    <property type="entry name" value="Laminin_G"/>
</dbReference>
<feature type="signal peptide" evidence="4">
    <location>
        <begin position="1"/>
        <end position="28"/>
    </location>
</feature>
<feature type="region of interest" description="Disordered" evidence="3">
    <location>
        <begin position="29"/>
        <end position="52"/>
    </location>
</feature>
<dbReference type="Gene3D" id="2.60.120.200">
    <property type="match status" value="2"/>
</dbReference>
<organism evidence="7 8">
    <name type="scientific">Batillaria attramentaria</name>
    <dbReference type="NCBI Taxonomy" id="370345"/>
    <lineage>
        <taxon>Eukaryota</taxon>
        <taxon>Metazoa</taxon>
        <taxon>Spiralia</taxon>
        <taxon>Lophotrochozoa</taxon>
        <taxon>Mollusca</taxon>
        <taxon>Gastropoda</taxon>
        <taxon>Caenogastropoda</taxon>
        <taxon>Sorbeoconcha</taxon>
        <taxon>Cerithioidea</taxon>
        <taxon>Batillariidae</taxon>
        <taxon>Batillaria</taxon>
    </lineage>
</organism>
<accession>A0ABD0M9Y8</accession>
<dbReference type="Gene3D" id="2.10.25.10">
    <property type="entry name" value="Laminin"/>
    <property type="match status" value="1"/>
</dbReference>
<comment type="caution">
    <text evidence="2">Lacks conserved residue(s) required for the propagation of feature annotation.</text>
</comment>
<dbReference type="PROSITE" id="PS50026">
    <property type="entry name" value="EGF_3"/>
    <property type="match status" value="1"/>
</dbReference>
<dbReference type="PROSITE" id="PS50025">
    <property type="entry name" value="LAM_G_DOMAIN"/>
    <property type="match status" value="1"/>
</dbReference>
<dbReference type="PANTHER" id="PTHR15036">
    <property type="entry name" value="PIKACHURIN-LIKE PROTEIN"/>
    <property type="match status" value="1"/>
</dbReference>
<name>A0ABD0M9Y8_9CAEN</name>
<evidence type="ECO:0000259" key="6">
    <source>
        <dbReference type="PROSITE" id="PS50026"/>
    </source>
</evidence>
<evidence type="ECO:0000313" key="7">
    <source>
        <dbReference type="EMBL" id="KAK7508284.1"/>
    </source>
</evidence>
<dbReference type="InterPro" id="IPR013320">
    <property type="entry name" value="ConA-like_dom_sf"/>
</dbReference>
<keyword evidence="1" id="KW-1015">Disulfide bond</keyword>
<protein>
    <submittedName>
        <fullName evidence="7">Uncharacterized protein</fullName>
    </submittedName>
</protein>
<evidence type="ECO:0000259" key="5">
    <source>
        <dbReference type="PROSITE" id="PS50025"/>
    </source>
</evidence>
<feature type="non-terminal residue" evidence="7">
    <location>
        <position position="357"/>
    </location>
</feature>
<evidence type="ECO:0000256" key="1">
    <source>
        <dbReference type="ARBA" id="ARBA00023157"/>
    </source>
</evidence>
<sequence>MKLPPDLPLPLVAAVVLMVATIALPATATTTTPDSATPSKSSAATTTPAAASAWTFSRPGTSRISFSPPLSENGVQRLQLQFRTVQLNGLLVHHYLEDYDPEEHPRLTRYEVFAEIRQGGLRVGHVFNHYQDTVNIGRAVTALNDDRWHTLDVVVNQTKGELMVTLDNNSMTQSLKAYLWGNAKDILQWSQLQTTLTYGDTQNSTPGNVVPFVGCLRDLLYARDSATLEPVPMQVVVGVSPGCVDQCETNNQCVNNGRCVNLYTGFHCDCFGMDYEGELCEKQGPSVLTFSGYEWVTYRLYEGDHNRHFADHNRVSLEFKTERPSGILLYAVGSSPYHNHITAAIHTGVLHVSLAFD</sequence>
<evidence type="ECO:0000256" key="2">
    <source>
        <dbReference type="PROSITE-ProRule" id="PRU00076"/>
    </source>
</evidence>
<reference evidence="7 8" key="1">
    <citation type="journal article" date="2023" name="Sci. Data">
        <title>Genome assembly of the Korean intertidal mud-creeper Batillaria attramentaria.</title>
        <authorList>
            <person name="Patra A.K."/>
            <person name="Ho P.T."/>
            <person name="Jun S."/>
            <person name="Lee S.J."/>
            <person name="Kim Y."/>
            <person name="Won Y.J."/>
        </authorList>
    </citation>
    <scope>NUCLEOTIDE SEQUENCE [LARGE SCALE GENOMIC DNA]</scope>
    <source>
        <strain evidence="7">Wonlab-2016</strain>
    </source>
</reference>
<keyword evidence="4" id="KW-0732">Signal</keyword>
<evidence type="ECO:0000256" key="4">
    <source>
        <dbReference type="SAM" id="SignalP"/>
    </source>
</evidence>
<feature type="chain" id="PRO_5044787478" evidence="4">
    <location>
        <begin position="29"/>
        <end position="357"/>
    </location>
</feature>
<keyword evidence="8" id="KW-1185">Reference proteome</keyword>